<proteinExistence type="predicted"/>
<sequence length="54" mass="6032">MDLGSFGNKPKSCLKLVLLYLFSLADMPAFEVAMVLPPETKKLTKRLMVIDTCN</sequence>
<evidence type="ECO:0000313" key="2">
    <source>
        <dbReference type="Proteomes" id="UP000041625"/>
    </source>
</evidence>
<name>A0AA86X074_9VIBR</name>
<accession>A0AA86X074</accession>
<reference evidence="1 2" key="1">
    <citation type="submission" date="2014-06" db="EMBL/GenBank/DDBJ databases">
        <authorList>
            <person name="Le Roux F."/>
        </authorList>
    </citation>
    <scope>NUCLEOTIDE SEQUENCE [LARGE SCALE GENOMIC DNA]</scope>
    <source>
        <strain evidence="1 2">J2-31</strain>
    </source>
</reference>
<dbReference type="EMBL" id="CCKJ01000033">
    <property type="protein sequence ID" value="CDT67544.1"/>
    <property type="molecule type" value="Genomic_DNA"/>
</dbReference>
<dbReference type="AlphaFoldDB" id="A0AA86X074"/>
<dbReference type="Proteomes" id="UP000041625">
    <property type="component" value="Unassembled WGS sequence"/>
</dbReference>
<gene>
    <name evidence="1" type="ORF">VCR31J2_1280079</name>
</gene>
<evidence type="ECO:0000313" key="1">
    <source>
        <dbReference type="EMBL" id="CDT67544.1"/>
    </source>
</evidence>
<keyword evidence="2" id="KW-1185">Reference proteome</keyword>
<protein>
    <submittedName>
        <fullName evidence="1">Uncharacterized protein</fullName>
    </submittedName>
</protein>
<organism evidence="1 2">
    <name type="scientific">Vibrio coralliirubri</name>
    <dbReference type="NCBI Taxonomy" id="1516159"/>
    <lineage>
        <taxon>Bacteria</taxon>
        <taxon>Pseudomonadati</taxon>
        <taxon>Pseudomonadota</taxon>
        <taxon>Gammaproteobacteria</taxon>
        <taxon>Vibrionales</taxon>
        <taxon>Vibrionaceae</taxon>
        <taxon>Vibrio</taxon>
    </lineage>
</organism>
<comment type="caution">
    <text evidence="1">The sequence shown here is derived from an EMBL/GenBank/DDBJ whole genome shotgun (WGS) entry which is preliminary data.</text>
</comment>